<comment type="caution">
    <text evidence="1">The sequence shown here is derived from an EMBL/GenBank/DDBJ whole genome shotgun (WGS) entry which is preliminary data.</text>
</comment>
<evidence type="ECO:0000313" key="1">
    <source>
        <dbReference type="EMBL" id="KAJ8108169.1"/>
    </source>
</evidence>
<gene>
    <name evidence="1" type="ORF">OPT61_g8361</name>
</gene>
<reference evidence="1" key="1">
    <citation type="submission" date="2022-11" db="EMBL/GenBank/DDBJ databases">
        <title>Genome Sequence of Boeremia exigua.</title>
        <authorList>
            <person name="Buettner E."/>
        </authorList>
    </citation>
    <scope>NUCLEOTIDE SEQUENCE</scope>
    <source>
        <strain evidence="1">CU02</strain>
    </source>
</reference>
<dbReference type="EMBL" id="JAPHNI010000792">
    <property type="protein sequence ID" value="KAJ8108169.1"/>
    <property type="molecule type" value="Genomic_DNA"/>
</dbReference>
<sequence length="1051" mass="117071">MPLRALRTSSGICLQCQWRIASQNQRSSLLHTFRNLDRPTSLRSPCFERVLHTSAPRSQSLVAPTPVDPAVDPVFIARPPQTPVRSHLEKWQVQYGGPSEDTLSAFEKYPVEGEILNRSSKVSGPLVGDEGTEGDRWFAGEEDDGEDLVTIGLFLKPGDVVELLQSGREPILAVFVQQLDNDSQFYTINGRWAHSNLAQISFAIPGCIDSALLQPLIPFLPTDPDRANPKGEVHVPSEVAAPVQRLLDKLAEESESVYRDNAPVLDTAYDMLADSSRTRMMTLVQIAKTLLAQGNSAWQPSSSDLLAVRKALNHNTFRFRSDQRSHRLTNIFAIRPKNDVQVVETVHEWIREYFEHQAKIANDKKSGGTRTKGTVNIFKFLDKARRLIAKSREDRDPCLGGLGPSKIRDANAPTPTLRNVFGEAFTKADKEIITFLQAWVLNGQFQNMGGLHSACADLIAATGCYRPGAIQHSANNEAQSDLIRRATGLVFLQEIGVATPYENRSLYDEQLMLPTVPLSRNLELLNERASLLRTTPDFRDSMAHMRRDWGSTNVYCIDDVGAQEIDDGISIESVSNSSESWIHVHVANPTAFFSKAHTLSKLAAHMTQTVYTPERTFPMLPKWTSEEHFSLQPNRPVITFSSRVDCHGNVLETEISHGIIRNPVSITPSELASSLGEKSESERQSLVVGGNVEASSHPRVPPTINLSQVQELEKLYAVAKALSKKRQERGGISMFNSSANVRVLESTRKPGLTWNAPSTDASRFIEGDPIIEVTNAAPKGFLRFDIDATNIVEEIMILGCSTAASWCGERDIPVVFRGSIVAPNVNRAPSEELKHNITTNYLARHRNPPLRLVTQYMESLGKAIAHTSQIPHKVIGVPGYVRVTSPLRRFSDMIAHWQIEAAIRYEAETGRKFSGTASSTQRTLPFTLRQIQESIITLSPREKLIAAAQRNSVNHWVSQAFLRALRYREAELPATFKCWIRFVDAGIDRPSLKPMAVGLMPEFGLRVAIRDIEDAQLGDEWEVALESVDLFSARIYVKPVRLLRRETSGDE</sequence>
<proteinExistence type="predicted"/>
<keyword evidence="2" id="KW-1185">Reference proteome</keyword>
<name>A0ACC2HYI6_9PLEO</name>
<evidence type="ECO:0000313" key="2">
    <source>
        <dbReference type="Proteomes" id="UP001153331"/>
    </source>
</evidence>
<dbReference type="Proteomes" id="UP001153331">
    <property type="component" value="Unassembled WGS sequence"/>
</dbReference>
<protein>
    <submittedName>
        <fullName evidence="1">Uncharacterized protein</fullName>
    </submittedName>
</protein>
<accession>A0ACC2HYI6</accession>
<organism evidence="1 2">
    <name type="scientific">Boeremia exigua</name>
    <dbReference type="NCBI Taxonomy" id="749465"/>
    <lineage>
        <taxon>Eukaryota</taxon>
        <taxon>Fungi</taxon>
        <taxon>Dikarya</taxon>
        <taxon>Ascomycota</taxon>
        <taxon>Pezizomycotina</taxon>
        <taxon>Dothideomycetes</taxon>
        <taxon>Pleosporomycetidae</taxon>
        <taxon>Pleosporales</taxon>
        <taxon>Pleosporineae</taxon>
        <taxon>Didymellaceae</taxon>
        <taxon>Boeremia</taxon>
    </lineage>
</organism>